<sequence>MVNDRIEWTKEQIDSCRRDEQMIVEFVTESFVEELKAIWERSNYVALRDSVKRLEDEIEELRRRSPKSVPPPRPARPLQHLTWSCVRCLEENPITVYRCQCSFPRPVIDPREASRCNCTHCSELTANRMFLSPTPGDGDWLLVNKLSPNNGSATSQ</sequence>
<proteinExistence type="predicted"/>
<dbReference type="Proteomes" id="UP001196413">
    <property type="component" value="Unassembled WGS sequence"/>
</dbReference>
<reference evidence="1" key="1">
    <citation type="submission" date="2021-06" db="EMBL/GenBank/DDBJ databases">
        <title>Parelaphostrongylus tenuis whole genome reference sequence.</title>
        <authorList>
            <person name="Garwood T.J."/>
            <person name="Larsen P.A."/>
            <person name="Fountain-Jones N.M."/>
            <person name="Garbe J.R."/>
            <person name="Macchietto M.G."/>
            <person name="Kania S.A."/>
            <person name="Gerhold R.W."/>
            <person name="Richards J.E."/>
            <person name="Wolf T.M."/>
        </authorList>
    </citation>
    <scope>NUCLEOTIDE SEQUENCE</scope>
    <source>
        <strain evidence="1">MNPRO001-30</strain>
        <tissue evidence="1">Meninges</tissue>
    </source>
</reference>
<comment type="caution">
    <text evidence="1">The sequence shown here is derived from an EMBL/GenBank/DDBJ whole genome shotgun (WGS) entry which is preliminary data.</text>
</comment>
<organism evidence="1 2">
    <name type="scientific">Parelaphostrongylus tenuis</name>
    <name type="common">Meningeal worm</name>
    <dbReference type="NCBI Taxonomy" id="148309"/>
    <lineage>
        <taxon>Eukaryota</taxon>
        <taxon>Metazoa</taxon>
        <taxon>Ecdysozoa</taxon>
        <taxon>Nematoda</taxon>
        <taxon>Chromadorea</taxon>
        <taxon>Rhabditida</taxon>
        <taxon>Rhabditina</taxon>
        <taxon>Rhabditomorpha</taxon>
        <taxon>Strongyloidea</taxon>
        <taxon>Metastrongylidae</taxon>
        <taxon>Parelaphostrongylus</taxon>
    </lineage>
</organism>
<dbReference type="EMBL" id="JAHQIW010001828">
    <property type="protein sequence ID" value="KAJ1353745.1"/>
    <property type="molecule type" value="Genomic_DNA"/>
</dbReference>
<evidence type="ECO:0000313" key="1">
    <source>
        <dbReference type="EMBL" id="KAJ1353745.1"/>
    </source>
</evidence>
<dbReference type="AlphaFoldDB" id="A0AAD5M7W5"/>
<protein>
    <submittedName>
        <fullName evidence="1">Uncharacterized protein</fullName>
    </submittedName>
</protein>
<keyword evidence="2" id="KW-1185">Reference proteome</keyword>
<evidence type="ECO:0000313" key="2">
    <source>
        <dbReference type="Proteomes" id="UP001196413"/>
    </source>
</evidence>
<accession>A0AAD5M7W5</accession>
<gene>
    <name evidence="1" type="ORF">KIN20_010447</name>
</gene>
<name>A0AAD5M7W5_PARTN</name>